<keyword evidence="3" id="KW-1185">Reference proteome</keyword>
<dbReference type="SUPFAM" id="SSF53474">
    <property type="entry name" value="alpha/beta-Hydrolases"/>
    <property type="match status" value="1"/>
</dbReference>
<name>A0ABY5ZFS8_9BACT</name>
<protein>
    <submittedName>
        <fullName evidence="2">Alpha/beta hydrolase</fullName>
    </submittedName>
</protein>
<dbReference type="EMBL" id="CP092109">
    <property type="protein sequence ID" value="UWZ77913.1"/>
    <property type="molecule type" value="Genomic_DNA"/>
</dbReference>
<dbReference type="GO" id="GO:0016787">
    <property type="term" value="F:hydrolase activity"/>
    <property type="evidence" value="ECO:0007669"/>
    <property type="project" value="UniProtKB-KW"/>
</dbReference>
<dbReference type="Pfam" id="PF12146">
    <property type="entry name" value="Hydrolase_4"/>
    <property type="match status" value="1"/>
</dbReference>
<organism evidence="2 3">
    <name type="scientific">Geoalkalibacter halelectricus</name>
    <dbReference type="NCBI Taxonomy" id="2847045"/>
    <lineage>
        <taxon>Bacteria</taxon>
        <taxon>Pseudomonadati</taxon>
        <taxon>Thermodesulfobacteriota</taxon>
        <taxon>Desulfuromonadia</taxon>
        <taxon>Desulfuromonadales</taxon>
        <taxon>Geoalkalibacteraceae</taxon>
        <taxon>Geoalkalibacter</taxon>
    </lineage>
</organism>
<reference evidence="2" key="1">
    <citation type="journal article" date="2022" name="Environ. Microbiol.">
        <title>Geoalkalibacter halelectricus SAP #1 sp. nov. possessing extracellular electron transfer and mineral#reducing capabilities from a haloalkaline environment.</title>
        <authorList>
            <person name="Yadav S."/>
            <person name="Singh R."/>
            <person name="Sundharam S.S."/>
            <person name="Chaudhary S."/>
            <person name="Krishnamurthi S."/>
            <person name="Patil S.A."/>
        </authorList>
    </citation>
    <scope>NUCLEOTIDE SEQUENCE</scope>
    <source>
        <strain evidence="2">SAP-1</strain>
    </source>
</reference>
<dbReference type="Gene3D" id="3.40.50.1820">
    <property type="entry name" value="alpha/beta hydrolase"/>
    <property type="match status" value="1"/>
</dbReference>
<evidence type="ECO:0000313" key="2">
    <source>
        <dbReference type="EMBL" id="UWZ77913.1"/>
    </source>
</evidence>
<evidence type="ECO:0000259" key="1">
    <source>
        <dbReference type="Pfam" id="PF12146"/>
    </source>
</evidence>
<accession>A0ABY5ZFS8</accession>
<dbReference type="InterPro" id="IPR022742">
    <property type="entry name" value="Hydrolase_4"/>
</dbReference>
<feature type="domain" description="Serine aminopeptidase S33" evidence="1">
    <location>
        <begin position="49"/>
        <end position="150"/>
    </location>
</feature>
<proteinExistence type="predicted"/>
<dbReference type="InterPro" id="IPR029058">
    <property type="entry name" value="AB_hydrolase_fold"/>
</dbReference>
<dbReference type="PANTHER" id="PTHR12277">
    <property type="entry name" value="ALPHA/BETA HYDROLASE DOMAIN-CONTAINING PROTEIN"/>
    <property type="match status" value="1"/>
</dbReference>
<sequence length="251" mass="27326">MTADLLNHPLIAARYFFPRPDSVAAPFWVEAGDARLACHYHRPHPQGFTLVHFHGNGEVAADWSEGFPEVMADLGLNCLVAEFRGYGGSTSRPLLGAMLDDVAALIRAADTPPERLILFGRSVGSLFAVHGVSLFPDIAGLILESAVADVLERLLLRLSPGELGVSPQQLAAAVAERLDQRSKMASYPGHTLVMHARGDSLVDVSHGERLHAWAGGPKRLRIFARGDHNNLMFVNQREYFGEIADFVAQLS</sequence>
<gene>
    <name evidence="2" type="ORF">L9S41_09370</name>
</gene>
<keyword evidence="2" id="KW-0378">Hydrolase</keyword>
<dbReference type="Proteomes" id="UP001060414">
    <property type="component" value="Chromosome"/>
</dbReference>
<dbReference type="PANTHER" id="PTHR12277:SF81">
    <property type="entry name" value="PROTEIN ABHD13"/>
    <property type="match status" value="1"/>
</dbReference>
<evidence type="ECO:0000313" key="3">
    <source>
        <dbReference type="Proteomes" id="UP001060414"/>
    </source>
</evidence>
<dbReference type="RefSeq" id="WP_260746261.1">
    <property type="nucleotide sequence ID" value="NZ_CP092109.1"/>
</dbReference>